<proteinExistence type="predicted"/>
<organism evidence="1 2">
    <name type="scientific">Comamonas testosteroni</name>
    <name type="common">Pseudomonas testosteroni</name>
    <dbReference type="NCBI Taxonomy" id="285"/>
    <lineage>
        <taxon>Bacteria</taxon>
        <taxon>Pseudomonadati</taxon>
        <taxon>Pseudomonadota</taxon>
        <taxon>Betaproteobacteria</taxon>
        <taxon>Burkholderiales</taxon>
        <taxon>Comamonadaceae</taxon>
        <taxon>Comamonas</taxon>
    </lineage>
</organism>
<reference evidence="1 2" key="1">
    <citation type="submission" date="2018-08" db="EMBL/GenBank/DDBJ databases">
        <title>Comamonas testosteroni strain SWCO2.</title>
        <authorList>
            <person name="Jiang N."/>
            <person name="Zhang X.Z."/>
        </authorList>
    </citation>
    <scope>NUCLEOTIDE SEQUENCE [LARGE SCALE GENOMIC DNA]</scope>
    <source>
        <strain evidence="1 2">SWCO2</strain>
    </source>
</reference>
<dbReference type="AlphaFoldDB" id="A0A373FJR9"/>
<name>A0A373FJR9_COMTE</name>
<protein>
    <recommendedName>
        <fullName evidence="3">DUF1963 domain-containing protein</fullName>
    </recommendedName>
</protein>
<evidence type="ECO:0008006" key="3">
    <source>
        <dbReference type="Google" id="ProtNLM"/>
    </source>
</evidence>
<accession>A0A373FJR9</accession>
<comment type="caution">
    <text evidence="1">The sequence shown here is derived from an EMBL/GenBank/DDBJ whole genome shotgun (WGS) entry which is preliminary data.</text>
</comment>
<sequence length="357" mass="39649">MQMQTAADFIAAFDVEDSVKAAQLERVFHALMPWLQKADAGEVRILATALLQADTRWNTALSDVLAWLADEDWPDLIALAVQRLQASGSLSVAVRTVLECASYQQPQALQPYAQQLQSQEDLDFECFEPDVSTQYAQGAMHLIFPAFYLKKAISRIPTHWHPSWNLQPQPGRWRFGGAGQGDCRHCGGPLQHLISLPKDKVYGQPGKEGELLHLQLCLSCMESGVGELHYRHDAQGLAHCLNEAEDGQLQEPDNECGPLRATEVALADTPERWQRQDRGQSNGRENLYRVGGQPSWIQSPWVPLCKCCGQEMRFVLQLGSEIPQADSGVEHYWGSGGMLYAFACAPCGHSACITQYT</sequence>
<dbReference type="EMBL" id="QURR01000017">
    <property type="protein sequence ID" value="RGE43772.1"/>
    <property type="molecule type" value="Genomic_DNA"/>
</dbReference>
<gene>
    <name evidence="1" type="ORF">DZC30_14275</name>
</gene>
<evidence type="ECO:0000313" key="2">
    <source>
        <dbReference type="Proteomes" id="UP000261948"/>
    </source>
</evidence>
<keyword evidence="2" id="KW-1185">Reference proteome</keyword>
<dbReference type="Proteomes" id="UP000261948">
    <property type="component" value="Unassembled WGS sequence"/>
</dbReference>
<evidence type="ECO:0000313" key="1">
    <source>
        <dbReference type="EMBL" id="RGE43772.1"/>
    </source>
</evidence>
<dbReference type="OrthoDB" id="5351532at2"/>